<keyword evidence="2" id="KW-1185">Reference proteome</keyword>
<evidence type="ECO:0000313" key="2">
    <source>
        <dbReference type="Proteomes" id="UP000053760"/>
    </source>
</evidence>
<organism evidence="1 2">
    <name type="scientific">Cuculus canorus</name>
    <name type="common">Common cuckoo</name>
    <dbReference type="NCBI Taxonomy" id="55661"/>
    <lineage>
        <taxon>Eukaryota</taxon>
        <taxon>Metazoa</taxon>
        <taxon>Chordata</taxon>
        <taxon>Craniata</taxon>
        <taxon>Vertebrata</taxon>
        <taxon>Euteleostomi</taxon>
        <taxon>Archelosauria</taxon>
        <taxon>Archosauria</taxon>
        <taxon>Dinosauria</taxon>
        <taxon>Saurischia</taxon>
        <taxon>Theropoda</taxon>
        <taxon>Coelurosauria</taxon>
        <taxon>Aves</taxon>
        <taxon>Neognathae</taxon>
        <taxon>Neoaves</taxon>
        <taxon>Otidimorphae</taxon>
        <taxon>Cuculiformes</taxon>
        <taxon>Cuculidae</taxon>
        <taxon>Cuculus</taxon>
    </lineage>
</organism>
<dbReference type="AlphaFoldDB" id="A0A091GHK1"/>
<dbReference type="EMBL" id="KL448279">
    <property type="protein sequence ID" value="KFO81825.1"/>
    <property type="molecule type" value="Genomic_DNA"/>
</dbReference>
<feature type="non-terminal residue" evidence="1">
    <location>
        <position position="48"/>
    </location>
</feature>
<accession>A0A091GHK1</accession>
<proteinExistence type="predicted"/>
<gene>
    <name evidence="1" type="ORF">N303_03574</name>
</gene>
<sequence>RAAAFHSLQGASLRAGQKRSWCFRSPAVRIILQRSREFRSHHREQRLF</sequence>
<feature type="non-terminal residue" evidence="1">
    <location>
        <position position="1"/>
    </location>
</feature>
<dbReference type="Proteomes" id="UP000053760">
    <property type="component" value="Unassembled WGS sequence"/>
</dbReference>
<evidence type="ECO:0000313" key="1">
    <source>
        <dbReference type="EMBL" id="KFO81825.1"/>
    </source>
</evidence>
<name>A0A091GHK1_CUCCA</name>
<protein>
    <submittedName>
        <fullName evidence="1">Uncharacterized protein</fullName>
    </submittedName>
</protein>
<reference evidence="1 2" key="1">
    <citation type="submission" date="2014-04" db="EMBL/GenBank/DDBJ databases">
        <title>Genome evolution of avian class.</title>
        <authorList>
            <person name="Zhang G."/>
            <person name="Li C."/>
        </authorList>
    </citation>
    <scope>NUCLEOTIDE SEQUENCE [LARGE SCALE GENOMIC DNA]</scope>
    <source>
        <strain evidence="1">BGI_N303</strain>
    </source>
</reference>